<keyword evidence="2" id="KW-1185">Reference proteome</keyword>
<evidence type="ECO:0000313" key="2">
    <source>
        <dbReference type="Proteomes" id="UP000280507"/>
    </source>
</evidence>
<accession>A0A3M8QAJ9</accession>
<dbReference type="EMBL" id="RIZG01000002">
    <property type="protein sequence ID" value="RNF52254.1"/>
    <property type="molecule type" value="Genomic_DNA"/>
</dbReference>
<reference evidence="1 2" key="1">
    <citation type="journal article" date="2012" name="Int. J. Syst. Evol. Microbiol.">
        <title>Marinomonas hwangdonensis sp. nov., isolated from seawater.</title>
        <authorList>
            <person name="Jung Y.T."/>
            <person name="Oh T.K."/>
            <person name="Yoon J.H."/>
        </authorList>
    </citation>
    <scope>NUCLEOTIDE SEQUENCE [LARGE SCALE GENOMIC DNA]</scope>
    <source>
        <strain evidence="1 2">HDW-15</strain>
    </source>
</reference>
<protein>
    <submittedName>
        <fullName evidence="1">Uncharacterized protein</fullName>
    </submittedName>
</protein>
<sequence length="632" mass="71359">MVSLNHSAIHLTKSISDVEEALLDYNYYPLRGLSKLQSSLLTMQASTQSEDFHPLFHPRLDCLLASVKKLSDSGSPYDESYHAVFSSASDALFQIALAYQFGVDHSLQLSHLLSEERDCWSKLSNMADVLDKNPVAIAYTASLSADSFSMSSSALEDVLISLSGAGEVSFHLTTSLNSMYRGYFKLITIQSLSWLKSRYPDLDWRGPIRLTEDSLKRLCELTFLPLFQNLTMPRASRALLLAQFEHDFKDIHYQKFDTLFSGKTNSVLNGHIRVPVERDFPRIDFDQSMICFPVHHGGYVYSAYRSLNGQELSQKVVYTACLGRDFLPHFLYEVSTTFGQCVFDQKDVHGRYAVDESDFQCDDGQLWLSLEGVRAPLLLSLPIFAQNAAAYCLLPHCISNVILIAQAGQYFALPYDDIRGVEGICAKIRSPQAWVKNVWQTPSNAFLLEPLLFHFENAPIIQSKPNHQRFGNKDKSGYYSGRLGELSIWLSAELVSVILPYQSPNQFVWMNDRQFVSTAFIIQDGECFDKVLSQYTCYDSALVLDEPAEFSVVLECEENSVVLPVSDCEWHASLPDEWISPSSLGDIDSESKHSKPFDSMLFSHKSAVVTAENFVLFVAEFGPYFHQFKSDY</sequence>
<proteinExistence type="predicted"/>
<dbReference type="Proteomes" id="UP000280507">
    <property type="component" value="Unassembled WGS sequence"/>
</dbReference>
<dbReference type="AlphaFoldDB" id="A0A3M8QAJ9"/>
<comment type="caution">
    <text evidence="1">The sequence shown here is derived from an EMBL/GenBank/DDBJ whole genome shotgun (WGS) entry which is preliminary data.</text>
</comment>
<evidence type="ECO:0000313" key="1">
    <source>
        <dbReference type="EMBL" id="RNF52254.1"/>
    </source>
</evidence>
<dbReference type="OrthoDB" id="6093488at2"/>
<name>A0A3M8QAJ9_9GAMM</name>
<dbReference type="RefSeq" id="WP_123094803.1">
    <property type="nucleotide sequence ID" value="NZ_RIZG01000002.1"/>
</dbReference>
<gene>
    <name evidence="1" type="ORF">EBI00_04960</name>
</gene>
<organism evidence="1 2">
    <name type="scientific">Marinomonas hwangdonensis</name>
    <dbReference type="NCBI Taxonomy" id="1053647"/>
    <lineage>
        <taxon>Bacteria</taxon>
        <taxon>Pseudomonadati</taxon>
        <taxon>Pseudomonadota</taxon>
        <taxon>Gammaproteobacteria</taxon>
        <taxon>Oceanospirillales</taxon>
        <taxon>Oceanospirillaceae</taxon>
        <taxon>Marinomonas</taxon>
    </lineage>
</organism>